<proteinExistence type="predicted"/>
<dbReference type="OrthoDB" id="10486576at2759"/>
<reference evidence="3 4" key="1">
    <citation type="journal article" date="2010" name="Nature">
        <title>The Ectocarpus genome and the independent evolution of multicellularity in brown algae.</title>
        <authorList>
            <person name="Cock J.M."/>
            <person name="Sterck L."/>
            <person name="Rouze P."/>
            <person name="Scornet D."/>
            <person name="Allen A.E."/>
            <person name="Amoutzias G."/>
            <person name="Anthouard V."/>
            <person name="Artiguenave F."/>
            <person name="Aury J.M."/>
            <person name="Badger J.H."/>
            <person name="Beszteri B."/>
            <person name="Billiau K."/>
            <person name="Bonnet E."/>
            <person name="Bothwell J.H."/>
            <person name="Bowler C."/>
            <person name="Boyen C."/>
            <person name="Brownlee C."/>
            <person name="Carrano C.J."/>
            <person name="Charrier B."/>
            <person name="Cho G.Y."/>
            <person name="Coelho S.M."/>
            <person name="Collen J."/>
            <person name="Corre E."/>
            <person name="Da Silva C."/>
            <person name="Delage L."/>
            <person name="Delaroque N."/>
            <person name="Dittami S.M."/>
            <person name="Doulbeau S."/>
            <person name="Elias M."/>
            <person name="Farnham G."/>
            <person name="Gachon C.M."/>
            <person name="Gschloessl B."/>
            <person name="Heesch S."/>
            <person name="Jabbari K."/>
            <person name="Jubin C."/>
            <person name="Kawai H."/>
            <person name="Kimura K."/>
            <person name="Kloareg B."/>
            <person name="Kupper F.C."/>
            <person name="Lang D."/>
            <person name="Le Bail A."/>
            <person name="Leblanc C."/>
            <person name="Lerouge P."/>
            <person name="Lohr M."/>
            <person name="Lopez P.J."/>
            <person name="Martens C."/>
            <person name="Maumus F."/>
            <person name="Michel G."/>
            <person name="Miranda-Saavedra D."/>
            <person name="Morales J."/>
            <person name="Moreau H."/>
            <person name="Motomura T."/>
            <person name="Nagasato C."/>
            <person name="Napoli C.A."/>
            <person name="Nelson D.R."/>
            <person name="Nyvall-Collen P."/>
            <person name="Peters A.F."/>
            <person name="Pommier C."/>
            <person name="Potin P."/>
            <person name="Poulain J."/>
            <person name="Quesneville H."/>
            <person name="Read B."/>
            <person name="Rensing S.A."/>
            <person name="Ritter A."/>
            <person name="Rousvoal S."/>
            <person name="Samanta M."/>
            <person name="Samson G."/>
            <person name="Schroeder D.C."/>
            <person name="Segurens B."/>
            <person name="Strittmatter M."/>
            <person name="Tonon T."/>
            <person name="Tregear J.W."/>
            <person name="Valentin K."/>
            <person name="von Dassow P."/>
            <person name="Yamagishi T."/>
            <person name="Van de Peer Y."/>
            <person name="Wincker P."/>
        </authorList>
    </citation>
    <scope>NUCLEOTIDE SEQUENCE [LARGE SCALE GENOMIC DNA]</scope>
    <source>
        <strain evidence="4">Ec32 / CCAP1310/4</strain>
    </source>
</reference>
<dbReference type="InterPro" id="IPR002048">
    <property type="entry name" value="EF_hand_dom"/>
</dbReference>
<organism evidence="3 4">
    <name type="scientific">Ectocarpus siliculosus</name>
    <name type="common">Brown alga</name>
    <name type="synonym">Conferva siliculosa</name>
    <dbReference type="NCBI Taxonomy" id="2880"/>
    <lineage>
        <taxon>Eukaryota</taxon>
        <taxon>Sar</taxon>
        <taxon>Stramenopiles</taxon>
        <taxon>Ochrophyta</taxon>
        <taxon>PX clade</taxon>
        <taxon>Phaeophyceae</taxon>
        <taxon>Ectocarpales</taxon>
        <taxon>Ectocarpaceae</taxon>
        <taxon>Ectocarpus</taxon>
    </lineage>
</organism>
<evidence type="ECO:0000313" key="3">
    <source>
        <dbReference type="EMBL" id="CBN78343.1"/>
    </source>
</evidence>
<sequence length="276" mass="31446">MKGAIGETKFIRTLRQIEYEAIQAPSAKAGATPLSDEELAEVVREFSAEGGDGGSNPNPGSRAENKVLYDDFVDMLVVASPRRRERGQRKARSPPKRRLSMSMVLPEGPVRRHRYQPPPTVHSYLNKMNAEEFDYHGDTNKQLARAMKAFSSSFARANRRKLLRKHFLAFDVNNTRRISRAQFVETVNEVASEFFIDFDSRNKDLLAAFFFPKEHGRVEYETLLEIITARDVRRARAFRQQTAEEGADFDELFTGVDNTARKRDFGGTLNLFATAY</sequence>
<feature type="compositionally biased region" description="Basic residues" evidence="1">
    <location>
        <begin position="81"/>
        <end position="99"/>
    </location>
</feature>
<dbReference type="InParanoid" id="D8LCX6"/>
<gene>
    <name evidence="3" type="ORF">Esi_0112_0002</name>
</gene>
<name>D8LCX6_ECTSI</name>
<dbReference type="InterPro" id="IPR011992">
    <property type="entry name" value="EF-hand-dom_pair"/>
</dbReference>
<accession>D8LCX6</accession>
<evidence type="ECO:0000313" key="4">
    <source>
        <dbReference type="Proteomes" id="UP000002630"/>
    </source>
</evidence>
<dbReference type="Proteomes" id="UP000002630">
    <property type="component" value="Linkage Group LG02"/>
</dbReference>
<dbReference type="EMBL" id="FN649727">
    <property type="protein sequence ID" value="CBN78343.1"/>
    <property type="molecule type" value="Genomic_DNA"/>
</dbReference>
<dbReference type="PROSITE" id="PS50222">
    <property type="entry name" value="EF_HAND_2"/>
    <property type="match status" value="1"/>
</dbReference>
<dbReference type="SUPFAM" id="SSF47473">
    <property type="entry name" value="EF-hand"/>
    <property type="match status" value="1"/>
</dbReference>
<keyword evidence="4" id="KW-1185">Reference proteome</keyword>
<dbReference type="EMBL" id="FN647812">
    <property type="protein sequence ID" value="CBN78343.1"/>
    <property type="molecule type" value="Genomic_DNA"/>
</dbReference>
<evidence type="ECO:0000256" key="1">
    <source>
        <dbReference type="SAM" id="MobiDB-lite"/>
    </source>
</evidence>
<evidence type="ECO:0000259" key="2">
    <source>
        <dbReference type="PROSITE" id="PS50222"/>
    </source>
</evidence>
<feature type="region of interest" description="Disordered" evidence="1">
    <location>
        <begin position="45"/>
        <end position="64"/>
    </location>
</feature>
<dbReference type="AlphaFoldDB" id="D8LCX6"/>
<dbReference type="GO" id="GO:0005509">
    <property type="term" value="F:calcium ion binding"/>
    <property type="evidence" value="ECO:0007669"/>
    <property type="project" value="InterPro"/>
</dbReference>
<protein>
    <recommendedName>
        <fullName evidence="2">EF-hand domain-containing protein</fullName>
    </recommendedName>
</protein>
<feature type="region of interest" description="Disordered" evidence="1">
    <location>
        <begin position="80"/>
        <end position="100"/>
    </location>
</feature>
<feature type="domain" description="EF-hand" evidence="2">
    <location>
        <begin position="158"/>
        <end position="193"/>
    </location>
</feature>